<keyword evidence="3" id="KW-1185">Reference proteome</keyword>
<protein>
    <submittedName>
        <fullName evidence="2">Uncharacterized protein</fullName>
    </submittedName>
</protein>
<feature type="region of interest" description="Disordered" evidence="1">
    <location>
        <begin position="40"/>
        <end position="83"/>
    </location>
</feature>
<accession>A0A4C1UM54</accession>
<evidence type="ECO:0000313" key="2">
    <source>
        <dbReference type="EMBL" id="GBP27052.1"/>
    </source>
</evidence>
<evidence type="ECO:0000313" key="3">
    <source>
        <dbReference type="Proteomes" id="UP000299102"/>
    </source>
</evidence>
<dbReference type="AlphaFoldDB" id="A0A4C1UM54"/>
<evidence type="ECO:0000256" key="1">
    <source>
        <dbReference type="SAM" id="MobiDB-lite"/>
    </source>
</evidence>
<organism evidence="2 3">
    <name type="scientific">Eumeta variegata</name>
    <name type="common">Bagworm moth</name>
    <name type="synonym">Eumeta japonica</name>
    <dbReference type="NCBI Taxonomy" id="151549"/>
    <lineage>
        <taxon>Eukaryota</taxon>
        <taxon>Metazoa</taxon>
        <taxon>Ecdysozoa</taxon>
        <taxon>Arthropoda</taxon>
        <taxon>Hexapoda</taxon>
        <taxon>Insecta</taxon>
        <taxon>Pterygota</taxon>
        <taxon>Neoptera</taxon>
        <taxon>Endopterygota</taxon>
        <taxon>Lepidoptera</taxon>
        <taxon>Glossata</taxon>
        <taxon>Ditrysia</taxon>
        <taxon>Tineoidea</taxon>
        <taxon>Psychidae</taxon>
        <taxon>Oiketicinae</taxon>
        <taxon>Eumeta</taxon>
    </lineage>
</organism>
<dbReference type="Proteomes" id="UP000299102">
    <property type="component" value="Unassembled WGS sequence"/>
</dbReference>
<reference evidence="2 3" key="1">
    <citation type="journal article" date="2019" name="Commun. Biol.">
        <title>The bagworm genome reveals a unique fibroin gene that provides high tensile strength.</title>
        <authorList>
            <person name="Kono N."/>
            <person name="Nakamura H."/>
            <person name="Ohtoshi R."/>
            <person name="Tomita M."/>
            <person name="Numata K."/>
            <person name="Arakawa K."/>
        </authorList>
    </citation>
    <scope>NUCLEOTIDE SEQUENCE [LARGE SCALE GENOMIC DNA]</scope>
</reference>
<sequence>MTTSITYGLTCSRAHGSHSYCEFVNLKFVYGIRHRRTTGLVRRRTTSRRPAATGNHRQAEPLTSPPLISGAVPAAANSSIKSN</sequence>
<name>A0A4C1UM54_EUMVA</name>
<comment type="caution">
    <text evidence="2">The sequence shown here is derived from an EMBL/GenBank/DDBJ whole genome shotgun (WGS) entry which is preliminary data.</text>
</comment>
<gene>
    <name evidence="2" type="ORF">EVAR_11288_1</name>
</gene>
<proteinExistence type="predicted"/>
<dbReference type="EMBL" id="BGZK01000188">
    <property type="protein sequence ID" value="GBP27052.1"/>
    <property type="molecule type" value="Genomic_DNA"/>
</dbReference>